<keyword evidence="2" id="KW-1185">Reference proteome</keyword>
<dbReference type="Proteomes" id="UP000008698">
    <property type="component" value="Unassembled WGS sequence"/>
</dbReference>
<evidence type="ECO:0000313" key="2">
    <source>
        <dbReference type="Proteomes" id="UP000008698"/>
    </source>
</evidence>
<gene>
    <name evidence="1" type="ORF">VDBG_07172</name>
</gene>
<dbReference type="HOGENOM" id="CLU_1483090_0_0_1"/>
<name>C9SQD7_VERA1</name>
<organism evidence="2">
    <name type="scientific">Verticillium alfalfae (strain VaMs.102 / ATCC MYA-4576 / FGSC 10136)</name>
    <name type="common">Verticillium wilt of alfalfa</name>
    <name type="synonym">Verticillium albo-atrum</name>
    <dbReference type="NCBI Taxonomy" id="526221"/>
    <lineage>
        <taxon>Eukaryota</taxon>
        <taxon>Fungi</taxon>
        <taxon>Dikarya</taxon>
        <taxon>Ascomycota</taxon>
        <taxon>Pezizomycotina</taxon>
        <taxon>Sordariomycetes</taxon>
        <taxon>Hypocreomycetidae</taxon>
        <taxon>Glomerellales</taxon>
        <taxon>Plectosphaerellaceae</taxon>
        <taxon>Verticillium</taxon>
    </lineage>
</organism>
<dbReference type="KEGG" id="val:VDBG_07172"/>
<reference evidence="2" key="1">
    <citation type="journal article" date="2011" name="PLoS Pathog.">
        <title>Comparative genomics yields insights into niche adaptation of plant vascular wilt pathogens.</title>
        <authorList>
            <person name="Klosterman S.J."/>
            <person name="Subbarao K.V."/>
            <person name="Kang S."/>
            <person name="Veronese P."/>
            <person name="Gold S.E."/>
            <person name="Thomma B.P.H.J."/>
            <person name="Chen Z."/>
            <person name="Henrissat B."/>
            <person name="Lee Y.-H."/>
            <person name="Park J."/>
            <person name="Garcia-Pedrajas M.D."/>
            <person name="Barbara D.J."/>
            <person name="Anchieta A."/>
            <person name="de Jonge R."/>
            <person name="Santhanam P."/>
            <person name="Maruthachalam K."/>
            <person name="Atallah Z."/>
            <person name="Amyotte S.G."/>
            <person name="Paz Z."/>
            <person name="Inderbitzin P."/>
            <person name="Hayes R.J."/>
            <person name="Heiman D.I."/>
            <person name="Young S."/>
            <person name="Zeng Q."/>
            <person name="Engels R."/>
            <person name="Galagan J."/>
            <person name="Cuomo C.A."/>
            <person name="Dobinson K.F."/>
            <person name="Ma L.-J."/>
        </authorList>
    </citation>
    <scope>NUCLEOTIDE SEQUENCE [LARGE SCALE GENOMIC DNA]</scope>
    <source>
        <strain evidence="2">VaMs.102 / ATCC MYA-4576 / FGSC 10136</strain>
    </source>
</reference>
<evidence type="ECO:0000313" key="1">
    <source>
        <dbReference type="EMBL" id="EEY21062.1"/>
    </source>
</evidence>
<dbReference type="GeneID" id="9527598"/>
<proteinExistence type="predicted"/>
<sequence length="182" mass="19704">MAMWVVSWCGCCRADACDGICRRDGGLLDRAGGFGTGGSFFDRKSHVSPSHPRYVRQGVAGVKRARGQGGSPTAGVWTRFWGRRCFAVHRRLLSLDGIVALARSRGNKAVATMDLEGPSWCDLTRILNLALLFSSLSRPRKEGYLASWTNGAGHSGTSRFGPLPPSHGTVKRPTTWVCPEKA</sequence>
<protein>
    <submittedName>
        <fullName evidence="1">Uncharacterized protein</fullName>
    </submittedName>
</protein>
<dbReference type="AlphaFoldDB" id="C9SQD7"/>
<dbReference type="RefSeq" id="XP_003002601.1">
    <property type="nucleotide sequence ID" value="XM_003002555.1"/>
</dbReference>
<accession>C9SQD7</accession>
<dbReference type="EMBL" id="DS985222">
    <property type="protein sequence ID" value="EEY21062.1"/>
    <property type="molecule type" value="Genomic_DNA"/>
</dbReference>